<feature type="transmembrane region" description="Helical" evidence="7">
    <location>
        <begin position="50"/>
        <end position="73"/>
    </location>
</feature>
<dbReference type="InterPro" id="IPR035906">
    <property type="entry name" value="MetI-like_sf"/>
</dbReference>
<keyword evidence="4 7" id="KW-0812">Transmembrane</keyword>
<dbReference type="Gene3D" id="1.10.3720.10">
    <property type="entry name" value="MetI-like"/>
    <property type="match status" value="1"/>
</dbReference>
<evidence type="ECO:0000256" key="3">
    <source>
        <dbReference type="ARBA" id="ARBA00022475"/>
    </source>
</evidence>
<dbReference type="HOGENOM" id="CLU_743582_0_0_14"/>
<feature type="transmembrane region" description="Helical" evidence="7">
    <location>
        <begin position="208"/>
        <end position="229"/>
    </location>
</feature>
<evidence type="ECO:0000313" key="10">
    <source>
        <dbReference type="Proteomes" id="UP000027182"/>
    </source>
</evidence>
<evidence type="ECO:0000256" key="2">
    <source>
        <dbReference type="ARBA" id="ARBA00022448"/>
    </source>
</evidence>
<evidence type="ECO:0000256" key="5">
    <source>
        <dbReference type="ARBA" id="ARBA00022989"/>
    </source>
</evidence>
<dbReference type="KEGG" id="mbq:K668_02535"/>
<dbReference type="InterPro" id="IPR050366">
    <property type="entry name" value="BP-dependent_transpt_permease"/>
</dbReference>
<dbReference type="PANTHER" id="PTHR43386:SF1">
    <property type="entry name" value="D,D-DIPEPTIDE TRANSPORT SYSTEM PERMEASE PROTEIN DDPC-RELATED"/>
    <property type="match status" value="1"/>
</dbReference>
<keyword evidence="2 7" id="KW-0813">Transport</keyword>
<proteinExistence type="inferred from homology"/>
<dbReference type="Pfam" id="PF00528">
    <property type="entry name" value="BPD_transp_1"/>
    <property type="match status" value="1"/>
</dbReference>
<dbReference type="SUPFAM" id="SSF161098">
    <property type="entry name" value="MetI-like"/>
    <property type="match status" value="1"/>
</dbReference>
<name>A0A059Y3Z3_MYCBV</name>
<evidence type="ECO:0000256" key="1">
    <source>
        <dbReference type="ARBA" id="ARBA00004651"/>
    </source>
</evidence>
<sequence length="372" mass="42953">MDNKDNLLLNKESKNSFVLSKHKKEIAKIINYKSGFQLFWSRFFSKKINYFWLAIFISFILMIICISSIAFLLNYSPYKPVLDSDLSANLPNYYSPVVSRKFFTDSPILKIIRENNELHSGIIKSSLNVNDYVILDYDPYALIKSLSGKNYYFLFGTNTLKIDRFSFFVYSFLVTIALSLTAIFLQYLLGTFLGSIIGFYSNKMSSKISYYIFSSINIFPFLIINIIFFKILGYSFVNAVIILSIFGSISFFYIAYANTLDLKNKEFIFAYRSFGASSSWILMHIIFVENLWLNITLISDNLSLNMLVLAASSFFNIKNVEESLNIGNVFKDLVADLTNISYTIFVVLITSLFIIVNKIFSIIMYRTSRVRE</sequence>
<accession>A0A059Y3Z3</accession>
<dbReference type="EMBL" id="CP005933">
    <property type="protein sequence ID" value="AIA34085.1"/>
    <property type="molecule type" value="Genomic_DNA"/>
</dbReference>
<keyword evidence="3" id="KW-1003">Cell membrane</keyword>
<evidence type="ECO:0000259" key="8">
    <source>
        <dbReference type="PROSITE" id="PS50928"/>
    </source>
</evidence>
<dbReference type="AlphaFoldDB" id="A0A059Y3Z3"/>
<gene>
    <name evidence="9" type="ORF">K668_02535</name>
</gene>
<evidence type="ECO:0000313" key="9">
    <source>
        <dbReference type="EMBL" id="AIA34085.1"/>
    </source>
</evidence>
<dbReference type="GO" id="GO:0005886">
    <property type="term" value="C:plasma membrane"/>
    <property type="evidence" value="ECO:0007669"/>
    <property type="project" value="UniProtKB-SubCell"/>
</dbReference>
<organism evidence="9 10">
    <name type="scientific">Mycoplasmopsis bovis CQ-W70</name>
    <dbReference type="NCBI Taxonomy" id="1316930"/>
    <lineage>
        <taxon>Bacteria</taxon>
        <taxon>Bacillati</taxon>
        <taxon>Mycoplasmatota</taxon>
        <taxon>Mycoplasmoidales</taxon>
        <taxon>Metamycoplasmataceae</taxon>
        <taxon>Mycoplasmopsis</taxon>
    </lineage>
</organism>
<feature type="transmembrane region" description="Helical" evidence="7">
    <location>
        <begin position="167"/>
        <end position="188"/>
    </location>
</feature>
<dbReference type="Proteomes" id="UP000027182">
    <property type="component" value="Chromosome"/>
</dbReference>
<dbReference type="PATRIC" id="fig|1316930.3.peg.519"/>
<dbReference type="GO" id="GO:0055085">
    <property type="term" value="P:transmembrane transport"/>
    <property type="evidence" value="ECO:0007669"/>
    <property type="project" value="InterPro"/>
</dbReference>
<evidence type="ECO:0000256" key="4">
    <source>
        <dbReference type="ARBA" id="ARBA00022692"/>
    </source>
</evidence>
<comment type="subcellular location">
    <subcellularLocation>
        <location evidence="1 7">Cell membrane</location>
        <topology evidence="1 7">Multi-pass membrane protein</topology>
    </subcellularLocation>
</comment>
<feature type="transmembrane region" description="Helical" evidence="7">
    <location>
        <begin position="236"/>
        <end position="256"/>
    </location>
</feature>
<keyword evidence="6 7" id="KW-0472">Membrane</keyword>
<dbReference type="PROSITE" id="PS50928">
    <property type="entry name" value="ABC_TM1"/>
    <property type="match status" value="1"/>
</dbReference>
<evidence type="ECO:0000256" key="6">
    <source>
        <dbReference type="ARBA" id="ARBA00023136"/>
    </source>
</evidence>
<reference evidence="9 10" key="1">
    <citation type="submission" date="2013-04" db="EMBL/GenBank/DDBJ databases">
        <authorList>
            <person name="Lin L."/>
            <person name="Zeng Z."/>
            <person name="Xie J."/>
            <person name="Luo L."/>
            <person name="Yang Z."/>
            <person name="Liang W."/>
            <person name="Lin H."/>
            <person name="Dong C."/>
            <person name="Sun Y."/>
        </authorList>
    </citation>
    <scope>NUCLEOTIDE SEQUENCE [LARGE SCALE GENOMIC DNA]</scope>
    <source>
        <strain evidence="9 10">CQ-W70</strain>
    </source>
</reference>
<feature type="transmembrane region" description="Helical" evidence="7">
    <location>
        <begin position="340"/>
        <end position="365"/>
    </location>
</feature>
<dbReference type="RefSeq" id="WP_013954879.1">
    <property type="nucleotide sequence ID" value="NZ_CP005933.1"/>
</dbReference>
<dbReference type="CDD" id="cd06261">
    <property type="entry name" value="TM_PBP2"/>
    <property type="match status" value="1"/>
</dbReference>
<feature type="transmembrane region" description="Helical" evidence="7">
    <location>
        <begin position="276"/>
        <end position="295"/>
    </location>
</feature>
<evidence type="ECO:0000256" key="7">
    <source>
        <dbReference type="RuleBase" id="RU363032"/>
    </source>
</evidence>
<feature type="domain" description="ABC transmembrane type-1" evidence="8">
    <location>
        <begin position="172"/>
        <end position="364"/>
    </location>
</feature>
<dbReference type="InterPro" id="IPR000515">
    <property type="entry name" value="MetI-like"/>
</dbReference>
<keyword evidence="5 7" id="KW-1133">Transmembrane helix</keyword>
<dbReference type="PANTHER" id="PTHR43386">
    <property type="entry name" value="OLIGOPEPTIDE TRANSPORT SYSTEM PERMEASE PROTEIN APPC"/>
    <property type="match status" value="1"/>
</dbReference>
<protein>
    <submittedName>
        <fullName evidence="9">Oligopeptide ABC transporter permease</fullName>
    </submittedName>
</protein>
<comment type="similarity">
    <text evidence="7">Belongs to the binding-protein-dependent transport system permease family.</text>
</comment>